<dbReference type="Proteomes" id="UP000706333">
    <property type="component" value="Unassembled WGS sequence"/>
</dbReference>
<dbReference type="EMBL" id="NHSD01000218">
    <property type="protein sequence ID" value="MBK5927214.1"/>
    <property type="molecule type" value="Genomic_DNA"/>
</dbReference>
<dbReference type="AlphaFoldDB" id="A0A934TJG2"/>
<dbReference type="SUPFAM" id="SSF53474">
    <property type="entry name" value="alpha/beta-Hydrolases"/>
    <property type="match status" value="1"/>
</dbReference>
<evidence type="ECO:0000313" key="2">
    <source>
        <dbReference type="Proteomes" id="UP000706333"/>
    </source>
</evidence>
<comment type="caution">
    <text evidence="1">The sequence shown here is derived from an EMBL/GenBank/DDBJ whole genome shotgun (WGS) entry which is preliminary data.</text>
</comment>
<protein>
    <submittedName>
        <fullName evidence="1">Uncharacterized protein</fullName>
    </submittedName>
</protein>
<organism evidence="1 2">
    <name type="scientific">Rhodobaculum claviforme</name>
    <dbReference type="NCBI Taxonomy" id="1549854"/>
    <lineage>
        <taxon>Bacteria</taxon>
        <taxon>Pseudomonadati</taxon>
        <taxon>Pseudomonadota</taxon>
        <taxon>Alphaproteobacteria</taxon>
        <taxon>Rhodobacterales</taxon>
        <taxon>Paracoccaceae</taxon>
        <taxon>Rhodobaculum</taxon>
    </lineage>
</organism>
<reference evidence="1" key="2">
    <citation type="journal article" date="2020" name="Microorganisms">
        <title>Osmotic Adaptation and Compatible Solute Biosynthesis of Phototrophic Bacteria as Revealed from Genome Analyses.</title>
        <authorList>
            <person name="Imhoff J.F."/>
            <person name="Rahn T."/>
            <person name="Kunzel S."/>
            <person name="Keller A."/>
            <person name="Neulinger S.C."/>
        </authorList>
    </citation>
    <scope>NUCLEOTIDE SEQUENCE</scope>
    <source>
        <strain evidence="1">LMG 28126</strain>
    </source>
</reference>
<dbReference type="Gene3D" id="3.40.50.1820">
    <property type="entry name" value="alpha/beta hydrolase"/>
    <property type="match status" value="1"/>
</dbReference>
<gene>
    <name evidence="1" type="ORF">CCR87_07645</name>
</gene>
<dbReference type="InterPro" id="IPR029058">
    <property type="entry name" value="AB_hydrolase_fold"/>
</dbReference>
<evidence type="ECO:0000313" key="1">
    <source>
        <dbReference type="EMBL" id="MBK5927214.1"/>
    </source>
</evidence>
<name>A0A934TJG2_9RHOB</name>
<sequence>MLAGQGLRAVPGNRGDFDIAQAAFDDNFLTTDRAQFGRMQAVFRAHPALSLGAPTLSWLAAALTEMAVLAPRPSPVLPALAAVGSLEKIVDPAAIAARMERWPGGTLQVHRGAEHEILMEAPEHRDRFLDAVLALFAAAARERLSS</sequence>
<reference evidence="1" key="1">
    <citation type="submission" date="2017-05" db="EMBL/GenBank/DDBJ databases">
        <authorList>
            <person name="Imhoff J.F."/>
            <person name="Rahn T."/>
            <person name="Kuenzel S."/>
            <person name="Neulinger S.C."/>
        </authorList>
    </citation>
    <scope>NUCLEOTIDE SEQUENCE</scope>
    <source>
        <strain evidence="1">LMG 28126</strain>
    </source>
</reference>
<proteinExistence type="predicted"/>
<accession>A0A934TJG2</accession>
<keyword evidence="2" id="KW-1185">Reference proteome</keyword>